<sequence length="145" mass="16198">MENLTQKELLLAVVLIIYLVVGFKTPESIANLVDTIFGKVVIMLIVVYLFVHHNPILAVLGLYVGFDLIRRSSKATGFDALRRFVSSEDNKTSAMASYNYNNTPYTLEQEMVNKMAPLVHSGSSMTAPSYRPVLEDQHEATDLSE</sequence>
<proteinExistence type="predicted"/>
<protein>
    <submittedName>
        <fullName evidence="2">Uncharacterized protein</fullName>
    </submittedName>
</protein>
<reference evidence="2" key="1">
    <citation type="journal article" date="2020" name="Nature">
        <title>Giant virus diversity and host interactions through global metagenomics.</title>
        <authorList>
            <person name="Schulz F."/>
            <person name="Roux S."/>
            <person name="Paez-Espino D."/>
            <person name="Jungbluth S."/>
            <person name="Walsh D.A."/>
            <person name="Denef V.J."/>
            <person name="McMahon K.D."/>
            <person name="Konstantinidis K.T."/>
            <person name="Eloe-Fadrosh E.A."/>
            <person name="Kyrpides N.C."/>
            <person name="Woyke T."/>
        </authorList>
    </citation>
    <scope>NUCLEOTIDE SEQUENCE</scope>
    <source>
        <strain evidence="2">GVMAG-M-3300023179-132</strain>
    </source>
</reference>
<evidence type="ECO:0000313" key="2">
    <source>
        <dbReference type="EMBL" id="QHT23889.1"/>
    </source>
</evidence>
<name>A0A6C0E6J9_9ZZZZ</name>
<organism evidence="2">
    <name type="scientific">viral metagenome</name>
    <dbReference type="NCBI Taxonomy" id="1070528"/>
    <lineage>
        <taxon>unclassified sequences</taxon>
        <taxon>metagenomes</taxon>
        <taxon>organismal metagenomes</taxon>
    </lineage>
</organism>
<dbReference type="AlphaFoldDB" id="A0A6C0E6J9"/>
<keyword evidence="1" id="KW-0472">Membrane</keyword>
<dbReference type="EMBL" id="MN739735">
    <property type="protein sequence ID" value="QHT23889.1"/>
    <property type="molecule type" value="Genomic_DNA"/>
</dbReference>
<accession>A0A6C0E6J9</accession>
<keyword evidence="1" id="KW-1133">Transmembrane helix</keyword>
<keyword evidence="1" id="KW-0812">Transmembrane</keyword>
<feature type="transmembrane region" description="Helical" evidence="1">
    <location>
        <begin position="41"/>
        <end position="64"/>
    </location>
</feature>
<evidence type="ECO:0000256" key="1">
    <source>
        <dbReference type="SAM" id="Phobius"/>
    </source>
</evidence>